<name>A0A915JY69_ROMCU</name>
<dbReference type="PANTHER" id="PTHR22948:SF72">
    <property type="entry name" value="TUDOR DOMAIN-CONTAINING PROTEIN"/>
    <property type="match status" value="1"/>
</dbReference>
<dbReference type="Proteomes" id="UP000887565">
    <property type="component" value="Unplaced"/>
</dbReference>
<evidence type="ECO:0000313" key="2">
    <source>
        <dbReference type="Proteomes" id="UP000887565"/>
    </source>
</evidence>
<sequence length="494" mass="54800">ADQLLSSTDRLQKYCNDPSTSRKLPRDNIFLGMACAAKYSDDMFYRCVPTEINLDYDTASVYFVDFGNSQTVPLTELYELSDDFISQSCYAVRCRLDKLAPPEDSTSYGEEVQQDIDLLAVNEDEVPKKFECRFVSRFEPCLVELKCEGERLDDQLARLNHCRKTERGRYFDGPFKKLDPAKLTRTVAVISYAETPSSMYIYPSHHQPEQDGLMVQLPAEYDDPSSNINSLSKSDAAVGAVCAAKYSVDEAWYRSEIVEVCNDDDTTCTVRFVDYGNTENCKLTDLKKLLFCYGALPALALNVKMDGVIAQETPAALEKFAEIVHQMDTDYAIEFVDLKSPTTVGPFLVKLFVPGETICVNDQLNAAISALCESVVFDEKKVVETLAEHGVVNSSPEPEPAALAACITEKLLNYVDSQDRDDGEIDSQEQKSESVVIDAELPLSESKLIEGEQENDEIVKLEGENSVIAEQEAEAAAVGSIIAIDDSTTVESEN</sequence>
<dbReference type="Gene3D" id="2.30.30.140">
    <property type="match status" value="2"/>
</dbReference>
<protein>
    <submittedName>
        <fullName evidence="3">Tudor domain-containing protein</fullName>
    </submittedName>
</protein>
<dbReference type="GO" id="GO:0005737">
    <property type="term" value="C:cytoplasm"/>
    <property type="evidence" value="ECO:0007669"/>
    <property type="project" value="UniProtKB-ARBA"/>
</dbReference>
<dbReference type="Pfam" id="PF00567">
    <property type="entry name" value="TUDOR"/>
    <property type="match status" value="2"/>
</dbReference>
<dbReference type="WBParaSite" id="nRc.2.0.1.t30642-RA">
    <property type="protein sequence ID" value="nRc.2.0.1.t30642-RA"/>
    <property type="gene ID" value="nRc.2.0.1.g30642"/>
</dbReference>
<proteinExistence type="predicted"/>
<organism evidence="2 3">
    <name type="scientific">Romanomermis culicivorax</name>
    <name type="common">Nematode worm</name>
    <dbReference type="NCBI Taxonomy" id="13658"/>
    <lineage>
        <taxon>Eukaryota</taxon>
        <taxon>Metazoa</taxon>
        <taxon>Ecdysozoa</taxon>
        <taxon>Nematoda</taxon>
        <taxon>Enoplea</taxon>
        <taxon>Dorylaimia</taxon>
        <taxon>Mermithida</taxon>
        <taxon>Mermithoidea</taxon>
        <taxon>Mermithidae</taxon>
        <taxon>Romanomermis</taxon>
    </lineage>
</organism>
<dbReference type="Gene3D" id="2.40.50.90">
    <property type="match status" value="1"/>
</dbReference>
<feature type="domain" description="Tudor" evidence="1">
    <location>
        <begin position="28"/>
        <end position="87"/>
    </location>
</feature>
<feature type="domain" description="Tudor" evidence="1">
    <location>
        <begin position="235"/>
        <end position="296"/>
    </location>
</feature>
<accession>A0A915JY69</accession>
<dbReference type="PANTHER" id="PTHR22948">
    <property type="entry name" value="TUDOR DOMAIN CONTAINING PROTEIN"/>
    <property type="match status" value="1"/>
</dbReference>
<dbReference type="AlphaFoldDB" id="A0A915JY69"/>
<dbReference type="PROSITE" id="PS50304">
    <property type="entry name" value="TUDOR"/>
    <property type="match status" value="2"/>
</dbReference>
<dbReference type="InterPro" id="IPR035437">
    <property type="entry name" value="SNase_OB-fold_sf"/>
</dbReference>
<dbReference type="SMART" id="SM00333">
    <property type="entry name" value="TUDOR"/>
    <property type="match status" value="2"/>
</dbReference>
<dbReference type="SUPFAM" id="SSF63748">
    <property type="entry name" value="Tudor/PWWP/MBT"/>
    <property type="match status" value="2"/>
</dbReference>
<dbReference type="InterPro" id="IPR002999">
    <property type="entry name" value="Tudor"/>
</dbReference>
<dbReference type="InterPro" id="IPR050621">
    <property type="entry name" value="Tudor_domain_containing"/>
</dbReference>
<evidence type="ECO:0000313" key="3">
    <source>
        <dbReference type="WBParaSite" id="nRc.2.0.1.t30642-RA"/>
    </source>
</evidence>
<dbReference type="OMA" id="VENINQC"/>
<evidence type="ECO:0000259" key="1">
    <source>
        <dbReference type="PROSITE" id="PS50304"/>
    </source>
</evidence>
<reference evidence="3" key="1">
    <citation type="submission" date="2022-11" db="UniProtKB">
        <authorList>
            <consortium name="WormBaseParasite"/>
        </authorList>
    </citation>
    <scope>IDENTIFICATION</scope>
</reference>
<keyword evidence="2" id="KW-1185">Reference proteome</keyword>